<dbReference type="InterPro" id="IPR000010">
    <property type="entry name" value="Cystatin_dom"/>
</dbReference>
<dbReference type="KEGG" id="vde:111252001"/>
<keyword evidence="9" id="KW-1185">Reference proteome</keyword>
<feature type="domain" description="Cystatin" evidence="7">
    <location>
        <begin position="58"/>
        <end position="169"/>
    </location>
</feature>
<proteinExistence type="inferred from homology"/>
<dbReference type="SMART" id="SM00043">
    <property type="entry name" value="CY"/>
    <property type="match status" value="1"/>
</dbReference>
<dbReference type="EnsemblMetazoa" id="XM_022809254">
    <property type="protein sequence ID" value="XP_022664989"/>
    <property type="gene ID" value="LOC111252001"/>
</dbReference>
<keyword evidence="5" id="KW-0789">Thiol protease inhibitor</keyword>
<comment type="subcellular location">
    <subcellularLocation>
        <location evidence="1">Secreted</location>
    </subcellularLocation>
</comment>
<keyword evidence="3" id="KW-0964">Secreted</keyword>
<protein>
    <recommendedName>
        <fullName evidence="7">Cystatin domain-containing protein</fullName>
    </recommendedName>
</protein>
<dbReference type="Pfam" id="PF00031">
    <property type="entry name" value="Cystatin"/>
    <property type="match status" value="1"/>
</dbReference>
<sequence>MSAICFDVSASNRIDANKQRLLHHRNPEGRMQPHTIFALTALVVVYSSAGLASKNPRRTRGEFRQLDAKEIEEEELGELAQFAATTVAKAEKRAFHDAVLNITEAHQQTVAGWNTKMKLVVSETSCPIHNPFDVGQCIPKNASITRQCDVLVYERPWEHIKELTSFYCH</sequence>
<dbReference type="CDD" id="cd00042">
    <property type="entry name" value="CY"/>
    <property type="match status" value="1"/>
</dbReference>
<evidence type="ECO:0000256" key="4">
    <source>
        <dbReference type="ARBA" id="ARBA00022690"/>
    </source>
</evidence>
<evidence type="ECO:0000313" key="9">
    <source>
        <dbReference type="Proteomes" id="UP000594260"/>
    </source>
</evidence>
<dbReference type="Proteomes" id="UP000594260">
    <property type="component" value="Unplaced"/>
</dbReference>
<dbReference type="GO" id="GO:0031982">
    <property type="term" value="C:vesicle"/>
    <property type="evidence" value="ECO:0007669"/>
    <property type="project" value="TreeGrafter"/>
</dbReference>
<accession>A0A7M7MI03</accession>
<dbReference type="Gene3D" id="3.10.450.10">
    <property type="match status" value="1"/>
</dbReference>
<dbReference type="PANTHER" id="PTHR46186:SF2">
    <property type="entry name" value="CYSTATIN"/>
    <property type="match status" value="1"/>
</dbReference>
<evidence type="ECO:0000313" key="8">
    <source>
        <dbReference type="EnsemblMetazoa" id="XP_022664989"/>
    </source>
</evidence>
<keyword evidence="4" id="KW-0646">Protease inhibitor</keyword>
<name>A0A7M7MI03_VARDE</name>
<evidence type="ECO:0000256" key="1">
    <source>
        <dbReference type="ARBA" id="ARBA00004613"/>
    </source>
</evidence>
<evidence type="ECO:0000256" key="2">
    <source>
        <dbReference type="ARBA" id="ARBA00009403"/>
    </source>
</evidence>
<dbReference type="GO" id="GO:0005615">
    <property type="term" value="C:extracellular space"/>
    <property type="evidence" value="ECO:0007669"/>
    <property type="project" value="TreeGrafter"/>
</dbReference>
<dbReference type="OrthoDB" id="10007179at2759"/>
<dbReference type="RefSeq" id="XP_022664989.1">
    <property type="nucleotide sequence ID" value="XM_022809254.1"/>
</dbReference>
<organism evidence="8 9">
    <name type="scientific">Varroa destructor</name>
    <name type="common">Honeybee mite</name>
    <dbReference type="NCBI Taxonomy" id="109461"/>
    <lineage>
        <taxon>Eukaryota</taxon>
        <taxon>Metazoa</taxon>
        <taxon>Ecdysozoa</taxon>
        <taxon>Arthropoda</taxon>
        <taxon>Chelicerata</taxon>
        <taxon>Arachnida</taxon>
        <taxon>Acari</taxon>
        <taxon>Parasitiformes</taxon>
        <taxon>Mesostigmata</taxon>
        <taxon>Gamasina</taxon>
        <taxon>Dermanyssoidea</taxon>
        <taxon>Varroidae</taxon>
        <taxon>Varroa</taxon>
    </lineage>
</organism>
<dbReference type="AlphaFoldDB" id="A0A7M7MI03"/>
<evidence type="ECO:0000256" key="3">
    <source>
        <dbReference type="ARBA" id="ARBA00022525"/>
    </source>
</evidence>
<dbReference type="GO" id="GO:0005737">
    <property type="term" value="C:cytoplasm"/>
    <property type="evidence" value="ECO:0007669"/>
    <property type="project" value="TreeGrafter"/>
</dbReference>
<dbReference type="InParanoid" id="A0A7M7MI03"/>
<dbReference type="InterPro" id="IPR046350">
    <property type="entry name" value="Cystatin_sf"/>
</dbReference>
<keyword evidence="6" id="KW-0732">Signal</keyword>
<dbReference type="GO" id="GO:0004869">
    <property type="term" value="F:cysteine-type endopeptidase inhibitor activity"/>
    <property type="evidence" value="ECO:0007669"/>
    <property type="project" value="UniProtKB-KW"/>
</dbReference>
<dbReference type="PANTHER" id="PTHR46186">
    <property type="entry name" value="CYSTATIN"/>
    <property type="match status" value="1"/>
</dbReference>
<dbReference type="GeneID" id="111252001"/>
<reference evidence="8" key="1">
    <citation type="submission" date="2021-01" db="UniProtKB">
        <authorList>
            <consortium name="EnsemblMetazoa"/>
        </authorList>
    </citation>
    <scope>IDENTIFICATION</scope>
</reference>
<evidence type="ECO:0000259" key="7">
    <source>
        <dbReference type="SMART" id="SM00043"/>
    </source>
</evidence>
<comment type="similarity">
    <text evidence="2">Belongs to the cystatin family.</text>
</comment>
<evidence type="ECO:0000256" key="5">
    <source>
        <dbReference type="ARBA" id="ARBA00022704"/>
    </source>
</evidence>
<evidence type="ECO:0000256" key="6">
    <source>
        <dbReference type="ARBA" id="ARBA00022729"/>
    </source>
</evidence>
<dbReference type="SUPFAM" id="SSF54403">
    <property type="entry name" value="Cystatin/monellin"/>
    <property type="match status" value="1"/>
</dbReference>